<dbReference type="AlphaFoldDB" id="A0A1F6CJY0"/>
<evidence type="ECO:0000313" key="6">
    <source>
        <dbReference type="Proteomes" id="UP000176445"/>
    </source>
</evidence>
<feature type="domain" description="Nudix hydrolase" evidence="4">
    <location>
        <begin position="37"/>
        <end position="170"/>
    </location>
</feature>
<feature type="compositionally biased region" description="Basic and acidic residues" evidence="3">
    <location>
        <begin position="77"/>
        <end position="96"/>
    </location>
</feature>
<dbReference type="PROSITE" id="PS51462">
    <property type="entry name" value="NUDIX"/>
    <property type="match status" value="1"/>
</dbReference>
<dbReference type="CDD" id="cd03424">
    <property type="entry name" value="NUDIX_ADPRase_Nudt5_UGPPase_Nudt14"/>
    <property type="match status" value="1"/>
</dbReference>
<dbReference type="Proteomes" id="UP000176445">
    <property type="component" value="Unassembled WGS sequence"/>
</dbReference>
<protein>
    <recommendedName>
        <fullName evidence="4">Nudix hydrolase domain-containing protein</fullName>
    </recommendedName>
</protein>
<sequence>MKLWEVISREIAFENRWWKIWHEKVRLPNGVLIDYYPNETPGGVIIVGVTPAEEVILRRQYKHGIRETVLELPMGRIDPDDKSPEAAARREFREETGYESEEAESLGEFPVFPTSSTGTFHPFLFRDARRVGDPDPNPQEAGELMLVPLSEVWGRLRAERTTLNTLGAMAVALERLGRLPSL</sequence>
<comment type="cofactor">
    <cofactor evidence="1">
        <name>Mg(2+)</name>
        <dbReference type="ChEBI" id="CHEBI:18420"/>
    </cofactor>
</comment>
<evidence type="ECO:0000259" key="4">
    <source>
        <dbReference type="PROSITE" id="PS51462"/>
    </source>
</evidence>
<dbReference type="GO" id="GO:0019693">
    <property type="term" value="P:ribose phosphate metabolic process"/>
    <property type="evidence" value="ECO:0007669"/>
    <property type="project" value="TreeGrafter"/>
</dbReference>
<dbReference type="GO" id="GO:0006753">
    <property type="term" value="P:nucleoside phosphate metabolic process"/>
    <property type="evidence" value="ECO:0007669"/>
    <property type="project" value="TreeGrafter"/>
</dbReference>
<accession>A0A1F6CJY0</accession>
<evidence type="ECO:0000256" key="3">
    <source>
        <dbReference type="SAM" id="MobiDB-lite"/>
    </source>
</evidence>
<proteinExistence type="predicted"/>
<dbReference type="InterPro" id="IPR015797">
    <property type="entry name" value="NUDIX_hydrolase-like_dom_sf"/>
</dbReference>
<dbReference type="Gene3D" id="3.90.79.10">
    <property type="entry name" value="Nucleoside Triphosphate Pyrophosphohydrolase"/>
    <property type="match status" value="1"/>
</dbReference>
<dbReference type="PANTHER" id="PTHR11839">
    <property type="entry name" value="UDP/ADP-SUGAR PYROPHOSPHATASE"/>
    <property type="match status" value="1"/>
</dbReference>
<dbReference type="PANTHER" id="PTHR11839:SF18">
    <property type="entry name" value="NUDIX HYDROLASE DOMAIN-CONTAINING PROTEIN"/>
    <property type="match status" value="1"/>
</dbReference>
<evidence type="ECO:0000256" key="1">
    <source>
        <dbReference type="ARBA" id="ARBA00001946"/>
    </source>
</evidence>
<dbReference type="Pfam" id="PF00293">
    <property type="entry name" value="NUDIX"/>
    <property type="match status" value="1"/>
</dbReference>
<name>A0A1F6CJY0_9BACT</name>
<dbReference type="InterPro" id="IPR000086">
    <property type="entry name" value="NUDIX_hydrolase_dom"/>
</dbReference>
<comment type="caution">
    <text evidence="5">The sequence shown here is derived from an EMBL/GenBank/DDBJ whole genome shotgun (WGS) entry which is preliminary data.</text>
</comment>
<reference evidence="5 6" key="1">
    <citation type="journal article" date="2016" name="Nat. Commun.">
        <title>Thousands of microbial genomes shed light on interconnected biogeochemical processes in an aquifer system.</title>
        <authorList>
            <person name="Anantharaman K."/>
            <person name="Brown C.T."/>
            <person name="Hug L.A."/>
            <person name="Sharon I."/>
            <person name="Castelle C.J."/>
            <person name="Probst A.J."/>
            <person name="Thomas B.C."/>
            <person name="Singh A."/>
            <person name="Wilkins M.J."/>
            <person name="Karaoz U."/>
            <person name="Brodie E.L."/>
            <person name="Williams K.H."/>
            <person name="Hubbard S.S."/>
            <person name="Banfield J.F."/>
        </authorList>
    </citation>
    <scope>NUCLEOTIDE SEQUENCE [LARGE SCALE GENOMIC DNA]</scope>
</reference>
<evidence type="ECO:0000256" key="2">
    <source>
        <dbReference type="ARBA" id="ARBA00022801"/>
    </source>
</evidence>
<gene>
    <name evidence="5" type="ORF">A2704_01630</name>
</gene>
<keyword evidence="2" id="KW-0378">Hydrolase</keyword>
<dbReference type="SUPFAM" id="SSF55811">
    <property type="entry name" value="Nudix"/>
    <property type="match status" value="1"/>
</dbReference>
<evidence type="ECO:0000313" key="5">
    <source>
        <dbReference type="EMBL" id="OGG49529.1"/>
    </source>
</evidence>
<dbReference type="GO" id="GO:0016787">
    <property type="term" value="F:hydrolase activity"/>
    <property type="evidence" value="ECO:0007669"/>
    <property type="project" value="UniProtKB-KW"/>
</dbReference>
<dbReference type="EMBL" id="MFKW01000072">
    <property type="protein sequence ID" value="OGG49529.1"/>
    <property type="molecule type" value="Genomic_DNA"/>
</dbReference>
<feature type="region of interest" description="Disordered" evidence="3">
    <location>
        <begin position="75"/>
        <end position="111"/>
    </location>
</feature>
<organism evidence="5 6">
    <name type="scientific">Candidatus Kaiserbacteria bacterium RIFCSPHIGHO2_01_FULL_54_36b</name>
    <dbReference type="NCBI Taxonomy" id="1798483"/>
    <lineage>
        <taxon>Bacteria</taxon>
        <taxon>Candidatus Kaiseribacteriota</taxon>
    </lineage>
</organism>